<evidence type="ECO:0000256" key="6">
    <source>
        <dbReference type="SAM" id="Phobius"/>
    </source>
</evidence>
<evidence type="ECO:0000256" key="1">
    <source>
        <dbReference type="ARBA" id="ARBA00004651"/>
    </source>
</evidence>
<accession>A0A2M6WU91</accession>
<keyword evidence="4 6" id="KW-1133">Transmembrane helix</keyword>
<feature type="transmembrane region" description="Helical" evidence="6">
    <location>
        <begin position="123"/>
        <end position="142"/>
    </location>
</feature>
<protein>
    <recommendedName>
        <fullName evidence="9">Hydrogenase</fullName>
    </recommendedName>
</protein>
<gene>
    <name evidence="7" type="ORF">COT94_00815</name>
</gene>
<keyword evidence="2" id="KW-1003">Cell membrane</keyword>
<comment type="caution">
    <text evidence="7">The sequence shown here is derived from an EMBL/GenBank/DDBJ whole genome shotgun (WGS) entry which is preliminary data.</text>
</comment>
<evidence type="ECO:0000256" key="5">
    <source>
        <dbReference type="ARBA" id="ARBA00023136"/>
    </source>
</evidence>
<name>A0A2M6WU91_9BACT</name>
<dbReference type="InterPro" id="IPR038730">
    <property type="entry name" value="HyfE-like"/>
</dbReference>
<evidence type="ECO:0000256" key="2">
    <source>
        <dbReference type="ARBA" id="ARBA00022475"/>
    </source>
</evidence>
<feature type="transmembrane region" description="Helical" evidence="6">
    <location>
        <begin position="30"/>
        <end position="50"/>
    </location>
</feature>
<comment type="subcellular location">
    <subcellularLocation>
        <location evidence="1">Cell membrane</location>
        <topology evidence="1">Multi-pass membrane protein</topology>
    </subcellularLocation>
</comment>
<keyword evidence="5 6" id="KW-0472">Membrane</keyword>
<evidence type="ECO:0000256" key="4">
    <source>
        <dbReference type="ARBA" id="ARBA00022989"/>
    </source>
</evidence>
<evidence type="ECO:0008006" key="9">
    <source>
        <dbReference type="Google" id="ProtNLM"/>
    </source>
</evidence>
<organism evidence="7 8">
    <name type="scientific">Candidatus Falkowbacteria bacterium CG10_big_fil_rev_8_21_14_0_10_37_14</name>
    <dbReference type="NCBI Taxonomy" id="1974561"/>
    <lineage>
        <taxon>Bacteria</taxon>
        <taxon>Candidatus Falkowiibacteriota</taxon>
    </lineage>
</organism>
<dbReference type="Proteomes" id="UP000228533">
    <property type="component" value="Unassembled WGS sequence"/>
</dbReference>
<sequence length="215" mass="23781">MNIVFLQFLLGVLFLTIIFLHLSKKNSNSVLAYGLQSLVMALIMFDSFLVTPNFQLLLVIMVIVIVKVVLAPVFFMKLLKQHQLTFLVNSYLNIPLTLITLTVLTAVAHSTKLSPLTTIIPNHQSLLALALAAMLVSVFLIINRKGALSQALGILSLENSLVVFGVFAGLEQSPILQIGVIFDILIWLVIATVFISMIYKHFGSLDTSLMKNLRD</sequence>
<feature type="transmembrane region" description="Helical" evidence="6">
    <location>
        <begin position="6"/>
        <end position="23"/>
    </location>
</feature>
<feature type="transmembrane region" description="Helical" evidence="6">
    <location>
        <begin position="91"/>
        <end position="111"/>
    </location>
</feature>
<evidence type="ECO:0000313" key="7">
    <source>
        <dbReference type="EMBL" id="PIT96363.1"/>
    </source>
</evidence>
<dbReference type="PANTHER" id="PTHR38601">
    <property type="entry name" value="HYDROGENASE-4 COMPONENT E"/>
    <property type="match status" value="1"/>
</dbReference>
<feature type="transmembrane region" description="Helical" evidence="6">
    <location>
        <begin position="56"/>
        <end position="79"/>
    </location>
</feature>
<dbReference type="AlphaFoldDB" id="A0A2M6WU91"/>
<proteinExistence type="predicted"/>
<dbReference type="EMBL" id="PFAM01000006">
    <property type="protein sequence ID" value="PIT96363.1"/>
    <property type="molecule type" value="Genomic_DNA"/>
</dbReference>
<evidence type="ECO:0000256" key="3">
    <source>
        <dbReference type="ARBA" id="ARBA00022692"/>
    </source>
</evidence>
<dbReference type="PANTHER" id="PTHR38601:SF1">
    <property type="entry name" value="HYDROGENASE-4 COMPONENT E"/>
    <property type="match status" value="1"/>
</dbReference>
<feature type="transmembrane region" description="Helical" evidence="6">
    <location>
        <begin position="151"/>
        <end position="170"/>
    </location>
</feature>
<feature type="transmembrane region" description="Helical" evidence="6">
    <location>
        <begin position="176"/>
        <end position="199"/>
    </location>
</feature>
<evidence type="ECO:0000313" key="8">
    <source>
        <dbReference type="Proteomes" id="UP000228533"/>
    </source>
</evidence>
<dbReference type="GO" id="GO:0005886">
    <property type="term" value="C:plasma membrane"/>
    <property type="evidence" value="ECO:0007669"/>
    <property type="project" value="UniProtKB-SubCell"/>
</dbReference>
<keyword evidence="3 6" id="KW-0812">Transmembrane</keyword>
<reference evidence="8" key="1">
    <citation type="submission" date="2017-09" db="EMBL/GenBank/DDBJ databases">
        <title>Depth-based differentiation of microbial function through sediment-hosted aquifers and enrichment of novel symbionts in the deep terrestrial subsurface.</title>
        <authorList>
            <person name="Probst A.J."/>
            <person name="Ladd B."/>
            <person name="Jarett J.K."/>
            <person name="Geller-Mcgrath D.E."/>
            <person name="Sieber C.M.K."/>
            <person name="Emerson J.B."/>
            <person name="Anantharaman K."/>
            <person name="Thomas B.C."/>
            <person name="Malmstrom R."/>
            <person name="Stieglmeier M."/>
            <person name="Klingl A."/>
            <person name="Woyke T."/>
            <person name="Ryan C.M."/>
            <person name="Banfield J.F."/>
        </authorList>
    </citation>
    <scope>NUCLEOTIDE SEQUENCE [LARGE SCALE GENOMIC DNA]</scope>
</reference>